<dbReference type="InterPro" id="IPR003509">
    <property type="entry name" value="UPF0102_YraN-like"/>
</dbReference>
<dbReference type="PANTHER" id="PTHR34039">
    <property type="entry name" value="UPF0102 PROTEIN YRAN"/>
    <property type="match status" value="1"/>
</dbReference>
<dbReference type="Proteomes" id="UP000320314">
    <property type="component" value="Unassembled WGS sequence"/>
</dbReference>
<dbReference type="OrthoDB" id="9812968at2"/>
<evidence type="ECO:0000313" key="3">
    <source>
        <dbReference type="EMBL" id="TPW27453.1"/>
    </source>
</evidence>
<gene>
    <name evidence="3" type="ORF">FJU11_11865</name>
</gene>
<evidence type="ECO:0000256" key="2">
    <source>
        <dbReference type="HAMAP-Rule" id="MF_00048"/>
    </source>
</evidence>
<dbReference type="EMBL" id="VHLH01000021">
    <property type="protein sequence ID" value="TPW27453.1"/>
    <property type="molecule type" value="Genomic_DNA"/>
</dbReference>
<name>A0A506TZE1_9HYPH</name>
<evidence type="ECO:0000313" key="4">
    <source>
        <dbReference type="Proteomes" id="UP000320314"/>
    </source>
</evidence>
<protein>
    <recommendedName>
        <fullName evidence="2">UPF0102 protein FJU11_11865</fullName>
    </recommendedName>
</protein>
<dbReference type="RefSeq" id="WP_141167271.1">
    <property type="nucleotide sequence ID" value="NZ_VHLH01000021.1"/>
</dbReference>
<evidence type="ECO:0000256" key="1">
    <source>
        <dbReference type="ARBA" id="ARBA00006738"/>
    </source>
</evidence>
<dbReference type="GO" id="GO:0003676">
    <property type="term" value="F:nucleic acid binding"/>
    <property type="evidence" value="ECO:0007669"/>
    <property type="project" value="InterPro"/>
</dbReference>
<comment type="similarity">
    <text evidence="1 2">Belongs to the UPF0102 family.</text>
</comment>
<proteinExistence type="inferred from homology"/>
<sequence length="122" mass="13764">MSARDGTAARRRAHRRGHAAERLAAIALVLKGYRILARRYRTPLGEIDIVARRGDLVALVEVKARASTATALDAVSLSAQSRIRSAGDLWLARQRDHERLSVRCDVVAVRPWRWPVHYRDAF</sequence>
<dbReference type="AlphaFoldDB" id="A0A506TZE1"/>
<dbReference type="NCBIfam" id="NF009151">
    <property type="entry name" value="PRK12497.1-5"/>
    <property type="match status" value="1"/>
</dbReference>
<dbReference type="Gene3D" id="3.40.1350.10">
    <property type="match status" value="1"/>
</dbReference>
<organism evidence="3 4">
    <name type="scientific">Pararhizobium mangrovi</name>
    <dbReference type="NCBI Taxonomy" id="2590452"/>
    <lineage>
        <taxon>Bacteria</taxon>
        <taxon>Pseudomonadati</taxon>
        <taxon>Pseudomonadota</taxon>
        <taxon>Alphaproteobacteria</taxon>
        <taxon>Hyphomicrobiales</taxon>
        <taxon>Rhizobiaceae</taxon>
        <taxon>Rhizobium/Agrobacterium group</taxon>
        <taxon>Pararhizobium</taxon>
    </lineage>
</organism>
<dbReference type="InterPro" id="IPR011335">
    <property type="entry name" value="Restrct_endonuc-II-like"/>
</dbReference>
<accession>A0A506TZE1</accession>
<dbReference type="PANTHER" id="PTHR34039:SF1">
    <property type="entry name" value="UPF0102 PROTEIN YRAN"/>
    <property type="match status" value="1"/>
</dbReference>
<dbReference type="Pfam" id="PF02021">
    <property type="entry name" value="UPF0102"/>
    <property type="match status" value="1"/>
</dbReference>
<reference evidence="3 4" key="1">
    <citation type="submission" date="2019-06" db="EMBL/GenBank/DDBJ databases">
        <authorList>
            <person name="Li M."/>
        </authorList>
    </citation>
    <scope>NUCLEOTIDE SEQUENCE [LARGE SCALE GENOMIC DNA]</scope>
    <source>
        <strain evidence="3 4">BGMRC6574</strain>
    </source>
</reference>
<dbReference type="InterPro" id="IPR011856">
    <property type="entry name" value="tRNA_endonuc-like_dom_sf"/>
</dbReference>
<comment type="caution">
    <text evidence="3">The sequence shown here is derived from an EMBL/GenBank/DDBJ whole genome shotgun (WGS) entry which is preliminary data.</text>
</comment>
<dbReference type="HAMAP" id="MF_00048">
    <property type="entry name" value="UPF0102"/>
    <property type="match status" value="1"/>
</dbReference>
<dbReference type="SUPFAM" id="SSF52980">
    <property type="entry name" value="Restriction endonuclease-like"/>
    <property type="match status" value="1"/>
</dbReference>
<keyword evidence="4" id="KW-1185">Reference proteome</keyword>